<dbReference type="CDD" id="cd07061">
    <property type="entry name" value="HP_HAP_like"/>
    <property type="match status" value="1"/>
</dbReference>
<keyword evidence="7" id="KW-0378">Hydrolase</keyword>
<dbReference type="InterPro" id="IPR000560">
    <property type="entry name" value="His_Pase_clade-2"/>
</dbReference>
<reference evidence="15" key="1">
    <citation type="submission" date="2011-05" db="EMBL/GenBank/DDBJ databases">
        <authorList>
            <person name="Richards S.R."/>
            <person name="Qu J."/>
            <person name="Jiang H."/>
            <person name="Jhangiani S.N."/>
            <person name="Agravi P."/>
            <person name="Goodspeed R."/>
            <person name="Gross S."/>
            <person name="Mandapat C."/>
            <person name="Jackson L."/>
            <person name="Mathew T."/>
            <person name="Pu L."/>
            <person name="Thornton R."/>
            <person name="Saada N."/>
            <person name="Wilczek-Boney K.B."/>
            <person name="Lee S."/>
            <person name="Kovar C."/>
            <person name="Wu Y."/>
            <person name="Scherer S.E."/>
            <person name="Worley K.C."/>
            <person name="Muzny D.M."/>
            <person name="Gibbs R."/>
        </authorList>
    </citation>
    <scope>NUCLEOTIDE SEQUENCE</scope>
    <source>
        <strain evidence="15">Brora</strain>
    </source>
</reference>
<accession>T1IUT4</accession>
<sequence length="216" mass="25117">MAVLRGLTGLRLKLIMDRAIYFFKMAVSRADVDVMYNGCRYETAWFPTTKSPWCALFRNSDFELLELIKDIDFYMRFGYDSEINYKQACPIVRDIVQTMQWVVEDSVASSVAIRFSHSGAMVKLFARLGLFNDSKSIVDLNEKRAWRTSFLDPFSSNLCLVLFKCRDQQFRILTYLQEKVISLPVTCAQPCMLGEFFNYYKSISDSCNMNEICNME</sequence>
<keyword evidence="8" id="KW-0472">Membrane</keyword>
<dbReference type="SUPFAM" id="SSF53254">
    <property type="entry name" value="Phosphoglycerate mutase-like"/>
    <property type="match status" value="1"/>
</dbReference>
<dbReference type="EC" id="3.1.3.80" evidence="3"/>
<evidence type="ECO:0000256" key="11">
    <source>
        <dbReference type="ARBA" id="ARBA00043671"/>
    </source>
</evidence>
<dbReference type="EMBL" id="AFFK01019597">
    <property type="status" value="NOT_ANNOTATED_CDS"/>
    <property type="molecule type" value="Genomic_DNA"/>
</dbReference>
<dbReference type="GO" id="GO:0003993">
    <property type="term" value="F:acid phosphatase activity"/>
    <property type="evidence" value="ECO:0007669"/>
    <property type="project" value="TreeGrafter"/>
</dbReference>
<evidence type="ECO:0000256" key="4">
    <source>
        <dbReference type="ARBA" id="ARBA00013040"/>
    </source>
</evidence>
<dbReference type="EnsemblMetazoa" id="SMAR004914-RA">
    <property type="protein sequence ID" value="SMAR004914-PA"/>
    <property type="gene ID" value="SMAR004914"/>
</dbReference>
<keyword evidence="6" id="KW-0732">Signal</keyword>
<comment type="catalytic activity">
    <reaction evidence="12">
        <text>1D-myo-inositol hexakisphosphate + H2O = 1D-myo-inositol 1,2,4,5,6-pentakisphosphate + phosphate</text>
        <dbReference type="Rhea" id="RHEA:16989"/>
        <dbReference type="ChEBI" id="CHEBI:15377"/>
        <dbReference type="ChEBI" id="CHEBI:43474"/>
        <dbReference type="ChEBI" id="CHEBI:57798"/>
        <dbReference type="ChEBI" id="CHEBI:58130"/>
        <dbReference type="EC" id="3.1.3.62"/>
    </reaction>
    <physiologicalReaction direction="left-to-right" evidence="12">
        <dbReference type="Rhea" id="RHEA:16990"/>
    </physiologicalReaction>
</comment>
<comment type="catalytic activity">
    <reaction evidence="13">
        <text>(2R)-2,3-bisphosphoglycerate + H2O = (2R)-2-phosphoglycerate + phosphate</text>
        <dbReference type="Rhea" id="RHEA:27381"/>
        <dbReference type="ChEBI" id="CHEBI:15377"/>
        <dbReference type="ChEBI" id="CHEBI:43474"/>
        <dbReference type="ChEBI" id="CHEBI:58248"/>
        <dbReference type="ChEBI" id="CHEBI:58289"/>
        <dbReference type="EC" id="3.1.3.80"/>
    </reaction>
    <physiologicalReaction direction="left-to-right" evidence="13">
        <dbReference type="Rhea" id="RHEA:27382"/>
    </physiologicalReaction>
</comment>
<evidence type="ECO:0000313" key="14">
    <source>
        <dbReference type="EnsemblMetazoa" id="SMAR004914-PA"/>
    </source>
</evidence>
<dbReference type="GO" id="GO:0016020">
    <property type="term" value="C:membrane"/>
    <property type="evidence" value="ECO:0007669"/>
    <property type="project" value="UniProtKB-SubCell"/>
</dbReference>
<dbReference type="OMA" id="YEFTIRT"/>
<dbReference type="Proteomes" id="UP000014500">
    <property type="component" value="Unassembled WGS sequence"/>
</dbReference>
<evidence type="ECO:0000256" key="12">
    <source>
        <dbReference type="ARBA" id="ARBA00043691"/>
    </source>
</evidence>
<evidence type="ECO:0000256" key="5">
    <source>
        <dbReference type="ARBA" id="ARBA00018097"/>
    </source>
</evidence>
<protein>
    <recommendedName>
        <fullName evidence="5">Multiple inositol polyphosphate phosphatase 1</fullName>
        <ecNumber evidence="4">3.1.3.62</ecNumber>
        <ecNumber evidence="3">3.1.3.80</ecNumber>
    </recommendedName>
    <alternativeName>
        <fullName evidence="9">2,3-bisphosphoglycerate 3-phosphatase</fullName>
    </alternativeName>
</protein>
<name>T1IUT4_STRMM</name>
<evidence type="ECO:0000256" key="10">
    <source>
        <dbReference type="ARBA" id="ARBA00043668"/>
    </source>
</evidence>
<evidence type="ECO:0000256" key="6">
    <source>
        <dbReference type="ARBA" id="ARBA00022729"/>
    </source>
</evidence>
<comment type="subcellular location">
    <subcellularLocation>
        <location evidence="1">Membrane</location>
    </subcellularLocation>
</comment>
<evidence type="ECO:0000256" key="13">
    <source>
        <dbReference type="ARBA" id="ARBA00043832"/>
    </source>
</evidence>
<evidence type="ECO:0000256" key="2">
    <source>
        <dbReference type="ARBA" id="ARBA00008422"/>
    </source>
</evidence>
<dbReference type="eggNOG" id="KOG1382">
    <property type="taxonomic scope" value="Eukaryota"/>
</dbReference>
<evidence type="ECO:0000256" key="7">
    <source>
        <dbReference type="ARBA" id="ARBA00022801"/>
    </source>
</evidence>
<dbReference type="EC" id="3.1.3.62" evidence="4"/>
<comment type="catalytic activity">
    <reaction evidence="11">
        <text>1D-myo-inositol 1,2,4,5,6-pentakisphosphate + H2O = 1D-myo-inositol 1,2,5,6-tetrakisphosphate + phosphate</text>
        <dbReference type="Rhea" id="RHEA:77115"/>
        <dbReference type="ChEBI" id="CHEBI:15377"/>
        <dbReference type="ChEBI" id="CHEBI:43474"/>
        <dbReference type="ChEBI" id="CHEBI:57798"/>
        <dbReference type="ChEBI" id="CHEBI:195535"/>
        <dbReference type="EC" id="3.1.3.62"/>
    </reaction>
    <physiologicalReaction direction="left-to-right" evidence="11">
        <dbReference type="Rhea" id="RHEA:77116"/>
    </physiologicalReaction>
</comment>
<dbReference type="HOGENOM" id="CLU_029165_3_0_1"/>
<evidence type="ECO:0000256" key="3">
    <source>
        <dbReference type="ARBA" id="ARBA00012976"/>
    </source>
</evidence>
<evidence type="ECO:0000313" key="15">
    <source>
        <dbReference type="Proteomes" id="UP000014500"/>
    </source>
</evidence>
<dbReference type="PhylomeDB" id="T1IUT4"/>
<dbReference type="Pfam" id="PF00328">
    <property type="entry name" value="His_Phos_2"/>
    <property type="match status" value="1"/>
</dbReference>
<evidence type="ECO:0000256" key="8">
    <source>
        <dbReference type="ARBA" id="ARBA00023136"/>
    </source>
</evidence>
<dbReference type="InterPro" id="IPR029033">
    <property type="entry name" value="His_PPase_superfam"/>
</dbReference>
<dbReference type="Gene3D" id="3.40.50.1240">
    <property type="entry name" value="Phosphoglycerate mutase-like"/>
    <property type="match status" value="1"/>
</dbReference>
<organism evidence="14 15">
    <name type="scientific">Strigamia maritima</name>
    <name type="common">European centipede</name>
    <name type="synonym">Geophilus maritimus</name>
    <dbReference type="NCBI Taxonomy" id="126957"/>
    <lineage>
        <taxon>Eukaryota</taxon>
        <taxon>Metazoa</taxon>
        <taxon>Ecdysozoa</taxon>
        <taxon>Arthropoda</taxon>
        <taxon>Myriapoda</taxon>
        <taxon>Chilopoda</taxon>
        <taxon>Pleurostigmophora</taxon>
        <taxon>Geophilomorpha</taxon>
        <taxon>Linotaeniidae</taxon>
        <taxon>Strigamia</taxon>
    </lineage>
</organism>
<dbReference type="GO" id="GO:0052745">
    <property type="term" value="F:inositol phosphate phosphatase activity"/>
    <property type="evidence" value="ECO:0007669"/>
    <property type="project" value="TreeGrafter"/>
</dbReference>
<dbReference type="AlphaFoldDB" id="T1IUT4"/>
<comment type="catalytic activity">
    <reaction evidence="10">
        <text>1D-myo-inositol 1,2,5,6-tetrakisphosphate + H2O = 1D-myo-inositol 1,2,6-trisphosphate + phosphate</text>
        <dbReference type="Rhea" id="RHEA:77119"/>
        <dbReference type="ChEBI" id="CHEBI:15377"/>
        <dbReference type="ChEBI" id="CHEBI:43474"/>
        <dbReference type="ChEBI" id="CHEBI:195535"/>
        <dbReference type="ChEBI" id="CHEBI:195537"/>
        <dbReference type="EC" id="3.1.3.62"/>
    </reaction>
    <physiologicalReaction direction="left-to-right" evidence="10">
        <dbReference type="Rhea" id="RHEA:77120"/>
    </physiologicalReaction>
</comment>
<keyword evidence="15" id="KW-1185">Reference proteome</keyword>
<dbReference type="PANTHER" id="PTHR20963:SF8">
    <property type="entry name" value="MULTIPLE INOSITOL POLYPHOSPHATE PHOSPHATASE 1"/>
    <property type="match status" value="1"/>
</dbReference>
<evidence type="ECO:0000256" key="9">
    <source>
        <dbReference type="ARBA" id="ARBA00031642"/>
    </source>
</evidence>
<comment type="similarity">
    <text evidence="2">Belongs to the histidine acid phosphatase family. MINPP1 subfamily.</text>
</comment>
<dbReference type="STRING" id="126957.T1IUT4"/>
<dbReference type="GO" id="GO:0034417">
    <property type="term" value="F:bisphosphoglycerate 3-phosphatase activity"/>
    <property type="evidence" value="ECO:0007669"/>
    <property type="project" value="UniProtKB-EC"/>
</dbReference>
<reference evidence="14" key="2">
    <citation type="submission" date="2015-02" db="UniProtKB">
        <authorList>
            <consortium name="EnsemblMetazoa"/>
        </authorList>
    </citation>
    <scope>IDENTIFICATION</scope>
</reference>
<proteinExistence type="inferred from homology"/>
<evidence type="ECO:0000256" key="1">
    <source>
        <dbReference type="ARBA" id="ARBA00004370"/>
    </source>
</evidence>
<dbReference type="PANTHER" id="PTHR20963">
    <property type="entry name" value="MULTIPLE INOSITOL POLYPHOSPHATE PHOSPHATASE-RELATED"/>
    <property type="match status" value="1"/>
</dbReference>